<dbReference type="InterPro" id="IPR036271">
    <property type="entry name" value="Tet_transcr_reg_TetR-rel_C_sf"/>
</dbReference>
<reference evidence="8" key="1">
    <citation type="journal article" date="2019" name="Int. J. Syst. Evol. Microbiol.">
        <title>The Global Catalogue of Microorganisms (GCM) 10K type strain sequencing project: providing services to taxonomists for standard genome sequencing and annotation.</title>
        <authorList>
            <consortium name="The Broad Institute Genomics Platform"/>
            <consortium name="The Broad Institute Genome Sequencing Center for Infectious Disease"/>
            <person name="Wu L."/>
            <person name="Ma J."/>
        </authorList>
    </citation>
    <scope>NUCLEOTIDE SEQUENCE [LARGE SCALE GENOMIC DNA]</scope>
    <source>
        <strain evidence="8">JCM 17326</strain>
    </source>
</reference>
<dbReference type="PANTHER" id="PTHR47506:SF1">
    <property type="entry name" value="HTH-TYPE TRANSCRIPTIONAL REGULATOR YJDC"/>
    <property type="match status" value="1"/>
</dbReference>
<dbReference type="InterPro" id="IPR001647">
    <property type="entry name" value="HTH_TetR"/>
</dbReference>
<dbReference type="RefSeq" id="WP_345566874.1">
    <property type="nucleotide sequence ID" value="NZ_BAABDQ010000014.1"/>
</dbReference>
<dbReference type="InterPro" id="IPR009057">
    <property type="entry name" value="Homeodomain-like_sf"/>
</dbReference>
<gene>
    <name evidence="7" type="ORF">GCM10022419_060060</name>
</gene>
<evidence type="ECO:0000259" key="6">
    <source>
        <dbReference type="PROSITE" id="PS50977"/>
    </source>
</evidence>
<sequence>MVSEHPASSTSLSGPRADVPAGRSPARERLLQTATRLFYGQGIQSVGVDRLVAESEVTKATFYRHFSSKDDLVRAYIERLDQEIRAAADVLARQVGDPADVLTALVAQIGHQVCTPGFRGCAFISAAVEFPDPEHPVRRAVAGHRRWFRDLLTRLLRDTGHPQPEAAAQTLVMVRDGAMMGGYLDDPAQLPAGLRAAIDTLLPTGSP</sequence>
<dbReference type="PROSITE" id="PS50977">
    <property type="entry name" value="HTH_TETR_2"/>
    <property type="match status" value="1"/>
</dbReference>
<evidence type="ECO:0000256" key="3">
    <source>
        <dbReference type="ARBA" id="ARBA00023163"/>
    </source>
</evidence>
<organism evidence="7 8">
    <name type="scientific">Nonomuraea rosea</name>
    <dbReference type="NCBI Taxonomy" id="638574"/>
    <lineage>
        <taxon>Bacteria</taxon>
        <taxon>Bacillati</taxon>
        <taxon>Actinomycetota</taxon>
        <taxon>Actinomycetes</taxon>
        <taxon>Streptosporangiales</taxon>
        <taxon>Streptosporangiaceae</taxon>
        <taxon>Nonomuraea</taxon>
    </lineage>
</organism>
<evidence type="ECO:0000256" key="4">
    <source>
        <dbReference type="PROSITE-ProRule" id="PRU00335"/>
    </source>
</evidence>
<dbReference type="Pfam" id="PF17940">
    <property type="entry name" value="TetR_C_31"/>
    <property type="match status" value="1"/>
</dbReference>
<dbReference type="EMBL" id="BAABDQ010000014">
    <property type="protein sequence ID" value="GAA3571183.1"/>
    <property type="molecule type" value="Genomic_DNA"/>
</dbReference>
<comment type="caution">
    <text evidence="7">The sequence shown here is derived from an EMBL/GenBank/DDBJ whole genome shotgun (WGS) entry which is preliminary data.</text>
</comment>
<name>A0ABP6XVC6_9ACTN</name>
<dbReference type="SUPFAM" id="SSF48498">
    <property type="entry name" value="Tetracyclin repressor-like, C-terminal domain"/>
    <property type="match status" value="1"/>
</dbReference>
<keyword evidence="3" id="KW-0804">Transcription</keyword>
<accession>A0ABP6XVC6</accession>
<dbReference type="Pfam" id="PF00440">
    <property type="entry name" value="TetR_N"/>
    <property type="match status" value="1"/>
</dbReference>
<keyword evidence="1" id="KW-0805">Transcription regulation</keyword>
<dbReference type="PANTHER" id="PTHR47506">
    <property type="entry name" value="TRANSCRIPTIONAL REGULATORY PROTEIN"/>
    <property type="match status" value="1"/>
</dbReference>
<evidence type="ECO:0000313" key="8">
    <source>
        <dbReference type="Proteomes" id="UP001500630"/>
    </source>
</evidence>
<dbReference type="Proteomes" id="UP001500630">
    <property type="component" value="Unassembled WGS sequence"/>
</dbReference>
<feature type="compositionally biased region" description="Polar residues" evidence="5">
    <location>
        <begin position="1"/>
        <end position="13"/>
    </location>
</feature>
<feature type="domain" description="HTH tetR-type" evidence="6">
    <location>
        <begin position="24"/>
        <end position="84"/>
    </location>
</feature>
<proteinExistence type="predicted"/>
<keyword evidence="2 4" id="KW-0238">DNA-binding</keyword>
<evidence type="ECO:0000256" key="1">
    <source>
        <dbReference type="ARBA" id="ARBA00023015"/>
    </source>
</evidence>
<protein>
    <submittedName>
        <fullName evidence="7">TetR/AcrR family transcriptional regulator</fullName>
    </submittedName>
</protein>
<evidence type="ECO:0000256" key="5">
    <source>
        <dbReference type="SAM" id="MobiDB-lite"/>
    </source>
</evidence>
<keyword evidence="8" id="KW-1185">Reference proteome</keyword>
<dbReference type="InterPro" id="IPR041583">
    <property type="entry name" value="TetR_C_31"/>
</dbReference>
<feature type="DNA-binding region" description="H-T-H motif" evidence="4">
    <location>
        <begin position="47"/>
        <end position="66"/>
    </location>
</feature>
<feature type="region of interest" description="Disordered" evidence="5">
    <location>
        <begin position="1"/>
        <end position="25"/>
    </location>
</feature>
<evidence type="ECO:0000313" key="7">
    <source>
        <dbReference type="EMBL" id="GAA3571183.1"/>
    </source>
</evidence>
<dbReference type="Gene3D" id="1.10.357.10">
    <property type="entry name" value="Tetracycline Repressor, domain 2"/>
    <property type="match status" value="1"/>
</dbReference>
<dbReference type="SUPFAM" id="SSF46689">
    <property type="entry name" value="Homeodomain-like"/>
    <property type="match status" value="1"/>
</dbReference>
<dbReference type="PRINTS" id="PR00455">
    <property type="entry name" value="HTHTETR"/>
</dbReference>
<evidence type="ECO:0000256" key="2">
    <source>
        <dbReference type="ARBA" id="ARBA00023125"/>
    </source>
</evidence>